<proteinExistence type="predicted"/>
<dbReference type="InterPro" id="IPR024964">
    <property type="entry name" value="CTLH/CRA"/>
</dbReference>
<feature type="transmembrane region" description="Helical" evidence="1">
    <location>
        <begin position="100"/>
        <end position="121"/>
    </location>
</feature>
<evidence type="ECO:0000259" key="3">
    <source>
        <dbReference type="PROSITE" id="PS50897"/>
    </source>
</evidence>
<dbReference type="EMBL" id="CAJNOM010000020">
    <property type="protein sequence ID" value="CAF0818668.1"/>
    <property type="molecule type" value="Genomic_DNA"/>
</dbReference>
<dbReference type="Proteomes" id="UP000663832">
    <property type="component" value="Unassembled WGS sequence"/>
</dbReference>
<evidence type="ECO:0000256" key="1">
    <source>
        <dbReference type="SAM" id="Phobius"/>
    </source>
</evidence>
<dbReference type="EMBL" id="CAJNOI010000110">
    <property type="protein sequence ID" value="CAF1074990.1"/>
    <property type="molecule type" value="Genomic_DNA"/>
</dbReference>
<keyword evidence="2" id="KW-0732">Signal</keyword>
<protein>
    <recommendedName>
        <fullName evidence="3">CTLH domain-containing protein</fullName>
    </recommendedName>
</protein>
<comment type="caution">
    <text evidence="4">The sequence shown here is derived from an EMBL/GenBank/DDBJ whole genome shotgun (WGS) entry which is preliminary data.</text>
</comment>
<name>A0A813TSH8_9BILA</name>
<dbReference type="PROSITE" id="PS50897">
    <property type="entry name" value="CTLH"/>
    <property type="match status" value="1"/>
</dbReference>
<accession>A0A813TSH8</accession>
<keyword evidence="1" id="KW-0812">Transmembrane</keyword>
<evidence type="ECO:0000256" key="2">
    <source>
        <dbReference type="SAM" id="SignalP"/>
    </source>
</evidence>
<feature type="transmembrane region" description="Helical" evidence="1">
    <location>
        <begin position="30"/>
        <end position="54"/>
    </location>
</feature>
<dbReference type="AlphaFoldDB" id="A0A813TSH8"/>
<dbReference type="InterPro" id="IPR013144">
    <property type="entry name" value="CRA_dom"/>
</dbReference>
<reference evidence="4" key="1">
    <citation type="submission" date="2021-02" db="EMBL/GenBank/DDBJ databases">
        <authorList>
            <person name="Nowell W R."/>
        </authorList>
    </citation>
    <scope>NUCLEOTIDE SEQUENCE</scope>
</reference>
<organism evidence="4 7">
    <name type="scientific">Adineta steineri</name>
    <dbReference type="NCBI Taxonomy" id="433720"/>
    <lineage>
        <taxon>Eukaryota</taxon>
        <taxon>Metazoa</taxon>
        <taxon>Spiralia</taxon>
        <taxon>Gnathifera</taxon>
        <taxon>Rotifera</taxon>
        <taxon>Eurotatoria</taxon>
        <taxon>Bdelloidea</taxon>
        <taxon>Adinetida</taxon>
        <taxon>Adinetidae</taxon>
        <taxon>Adineta</taxon>
    </lineage>
</organism>
<dbReference type="EMBL" id="CAJNOM010000113">
    <property type="protein sequence ID" value="CAF1074274.1"/>
    <property type="molecule type" value="Genomic_DNA"/>
</dbReference>
<dbReference type="PANTHER" id="PTHR12864">
    <property type="entry name" value="RAN BINDING PROTEIN 9-RELATED"/>
    <property type="match status" value="1"/>
</dbReference>
<dbReference type="InterPro" id="IPR006594">
    <property type="entry name" value="LisH"/>
</dbReference>
<gene>
    <name evidence="6" type="ORF">BJG266_LOCUS19925</name>
    <name evidence="5" type="ORF">QVE165_LOCUS18863</name>
    <name evidence="4" type="ORF">QVE165_LOCUS5137</name>
</gene>
<dbReference type="Proteomes" id="UP000663877">
    <property type="component" value="Unassembled WGS sequence"/>
</dbReference>
<dbReference type="Pfam" id="PF08513">
    <property type="entry name" value="LisH"/>
    <property type="match status" value="1"/>
</dbReference>
<keyword evidence="1" id="KW-1133">Transmembrane helix</keyword>
<evidence type="ECO:0000313" key="6">
    <source>
        <dbReference type="EMBL" id="CAF1074990.1"/>
    </source>
</evidence>
<dbReference type="Pfam" id="PF10607">
    <property type="entry name" value="CTLH"/>
    <property type="match status" value="1"/>
</dbReference>
<dbReference type="SMART" id="SM00668">
    <property type="entry name" value="CTLH"/>
    <property type="match status" value="1"/>
</dbReference>
<dbReference type="InterPro" id="IPR050618">
    <property type="entry name" value="Ubq-SigPath_Reg"/>
</dbReference>
<evidence type="ECO:0000313" key="7">
    <source>
        <dbReference type="Proteomes" id="UP000663832"/>
    </source>
</evidence>
<dbReference type="SMART" id="SM00667">
    <property type="entry name" value="LisH"/>
    <property type="match status" value="1"/>
</dbReference>
<dbReference type="PROSITE" id="PS50896">
    <property type="entry name" value="LISH"/>
    <property type="match status" value="1"/>
</dbReference>
<dbReference type="InterPro" id="IPR006595">
    <property type="entry name" value="CTLH_C"/>
</dbReference>
<feature type="domain" description="CTLH" evidence="3">
    <location>
        <begin position="235"/>
        <end position="292"/>
    </location>
</feature>
<feature type="signal peptide" evidence="2">
    <location>
        <begin position="1"/>
        <end position="17"/>
    </location>
</feature>
<evidence type="ECO:0000313" key="5">
    <source>
        <dbReference type="EMBL" id="CAF1074274.1"/>
    </source>
</evidence>
<dbReference type="SMART" id="SM00757">
    <property type="entry name" value="CRA"/>
    <property type="match status" value="1"/>
</dbReference>
<feature type="transmembrane region" description="Helical" evidence="1">
    <location>
        <begin position="61"/>
        <end position="80"/>
    </location>
</feature>
<evidence type="ECO:0000313" key="4">
    <source>
        <dbReference type="EMBL" id="CAF0818668.1"/>
    </source>
</evidence>
<dbReference type="OrthoDB" id="2415936at2759"/>
<sequence length="399" mass="43599">MGVLILCGLWLAPLVIGAMRIQQCSSNTMIPIWLIVFGVIGICFTLFSILLCIACSDSLDGVGIGLGILSILAFGGWGIVGLAVTVPTTDSNCDTVTYKFALGLSITSTVIAALILCGLGASASELSSSSRTVKPTVEAIVIPIRRAAAAAAVAAAMAVSNTSSTSSTSEPHASTPIHHTATKTEWMEAIEQQRLERSTLNRLIINYLVTEGFKEAAEKFAEEAGISLSNVDLTSLDERLRIREAIESGRIQEAINLINTKAPELLDQNRQLAFHLKQQHLIELIRSNLIDEALTYAQIHLAEFAEEEIKMRQELEKTMALLVFDKPLESPYGYLMQISHRQQVANEINSALLIYQNDESESDLSMLVRMATYMQEKLDNKQLRYPKLVDIASGKLDDS</sequence>
<keyword evidence="7" id="KW-1185">Reference proteome</keyword>
<keyword evidence="1" id="KW-0472">Membrane</keyword>
<feature type="chain" id="PRO_5036223103" description="CTLH domain-containing protein" evidence="2">
    <location>
        <begin position="18"/>
        <end position="399"/>
    </location>
</feature>